<evidence type="ECO:0000256" key="3">
    <source>
        <dbReference type="ARBA" id="ARBA00022989"/>
    </source>
</evidence>
<gene>
    <name evidence="7" type="ORF">PG999_010528</name>
</gene>
<name>A0AAW0QKA4_9PEZI</name>
<evidence type="ECO:0000256" key="4">
    <source>
        <dbReference type="ARBA" id="ARBA00023136"/>
    </source>
</evidence>
<dbReference type="GO" id="GO:0071944">
    <property type="term" value="C:cell periphery"/>
    <property type="evidence" value="ECO:0007669"/>
    <property type="project" value="UniProtKB-ARBA"/>
</dbReference>
<sequence>MGAGTCYFPNQLEASGNFPCNNNSASGSACCGGGLGTVCLENGLCQLPQGNVVRGACTDDKWGDGCPQYCLGATTGGTDLISCKSETGDETLYCCDHQPNCCKSGAGRFSVLPAQPKAAATWNRQASRFDQVPKPTSSSATPSSSASGLTTTTAAPQSSTDATQPTAKPEAAGSGGLSSGASVGIGVGVGLGAAVILAVVAFLLWRRHRRNKSVGLADDQRGGPSAGPAGPPNEVEGSAQYKAPAEYSPNGPYSEVDGAGARHKTPRGLLWATAGAAFNDNTPSGAAH</sequence>
<dbReference type="AlphaFoldDB" id="A0AAW0QKA4"/>
<feature type="transmembrane region" description="Helical" evidence="6">
    <location>
        <begin position="183"/>
        <end position="205"/>
    </location>
</feature>
<dbReference type="InterPro" id="IPR051694">
    <property type="entry name" value="Immunoregulatory_rcpt-like"/>
</dbReference>
<protein>
    <submittedName>
        <fullName evidence="7">Uncharacterized protein</fullName>
    </submittedName>
</protein>
<feature type="region of interest" description="Disordered" evidence="5">
    <location>
        <begin position="122"/>
        <end position="177"/>
    </location>
</feature>
<evidence type="ECO:0000256" key="1">
    <source>
        <dbReference type="ARBA" id="ARBA00004167"/>
    </source>
</evidence>
<dbReference type="EMBL" id="JAQQWP010000009">
    <property type="protein sequence ID" value="KAK8100154.1"/>
    <property type="molecule type" value="Genomic_DNA"/>
</dbReference>
<accession>A0AAW0QKA4</accession>
<dbReference type="PANTHER" id="PTHR15549:SF26">
    <property type="entry name" value="AXIAL BUDDING PATTERN PROTEIN 2-RELATED"/>
    <property type="match status" value="1"/>
</dbReference>
<dbReference type="Proteomes" id="UP001392437">
    <property type="component" value="Unassembled WGS sequence"/>
</dbReference>
<dbReference type="PANTHER" id="PTHR15549">
    <property type="entry name" value="PAIRED IMMUNOGLOBULIN-LIKE TYPE 2 RECEPTOR"/>
    <property type="match status" value="1"/>
</dbReference>
<evidence type="ECO:0000256" key="2">
    <source>
        <dbReference type="ARBA" id="ARBA00022692"/>
    </source>
</evidence>
<dbReference type="GO" id="GO:0016020">
    <property type="term" value="C:membrane"/>
    <property type="evidence" value="ECO:0007669"/>
    <property type="project" value="UniProtKB-SubCell"/>
</dbReference>
<evidence type="ECO:0000256" key="5">
    <source>
        <dbReference type="SAM" id="MobiDB-lite"/>
    </source>
</evidence>
<reference evidence="7 8" key="1">
    <citation type="submission" date="2023-01" db="EMBL/GenBank/DDBJ databases">
        <title>Analysis of 21 Apiospora genomes using comparative genomics revels a genus with tremendous synthesis potential of carbohydrate active enzymes and secondary metabolites.</title>
        <authorList>
            <person name="Sorensen T."/>
        </authorList>
    </citation>
    <scope>NUCLEOTIDE SEQUENCE [LARGE SCALE GENOMIC DNA]</scope>
    <source>
        <strain evidence="7 8">CBS 117206</strain>
    </source>
</reference>
<keyword evidence="3 6" id="KW-1133">Transmembrane helix</keyword>
<comment type="caution">
    <text evidence="7">The sequence shown here is derived from an EMBL/GenBank/DDBJ whole genome shotgun (WGS) entry which is preliminary data.</text>
</comment>
<evidence type="ECO:0000313" key="7">
    <source>
        <dbReference type="EMBL" id="KAK8100154.1"/>
    </source>
</evidence>
<keyword evidence="8" id="KW-1185">Reference proteome</keyword>
<keyword evidence="4 6" id="KW-0472">Membrane</keyword>
<comment type="subcellular location">
    <subcellularLocation>
        <location evidence="1">Membrane</location>
        <topology evidence="1">Single-pass membrane protein</topology>
    </subcellularLocation>
</comment>
<proteinExistence type="predicted"/>
<feature type="compositionally biased region" description="Polar residues" evidence="5">
    <location>
        <begin position="157"/>
        <end position="166"/>
    </location>
</feature>
<evidence type="ECO:0000313" key="8">
    <source>
        <dbReference type="Proteomes" id="UP001392437"/>
    </source>
</evidence>
<organism evidence="7 8">
    <name type="scientific">Apiospora kogelbergensis</name>
    <dbReference type="NCBI Taxonomy" id="1337665"/>
    <lineage>
        <taxon>Eukaryota</taxon>
        <taxon>Fungi</taxon>
        <taxon>Dikarya</taxon>
        <taxon>Ascomycota</taxon>
        <taxon>Pezizomycotina</taxon>
        <taxon>Sordariomycetes</taxon>
        <taxon>Xylariomycetidae</taxon>
        <taxon>Amphisphaeriales</taxon>
        <taxon>Apiosporaceae</taxon>
        <taxon>Apiospora</taxon>
    </lineage>
</organism>
<feature type="compositionally biased region" description="Low complexity" evidence="5">
    <location>
        <begin position="133"/>
        <end position="156"/>
    </location>
</feature>
<evidence type="ECO:0000256" key="6">
    <source>
        <dbReference type="SAM" id="Phobius"/>
    </source>
</evidence>
<feature type="region of interest" description="Disordered" evidence="5">
    <location>
        <begin position="214"/>
        <end position="264"/>
    </location>
</feature>
<keyword evidence="2 6" id="KW-0812">Transmembrane</keyword>